<keyword evidence="4 8" id="KW-1133">Transmembrane helix</keyword>
<feature type="transmembrane region" description="Helical" evidence="8">
    <location>
        <begin position="576"/>
        <end position="599"/>
    </location>
</feature>
<keyword evidence="5 8" id="KW-0472">Membrane</keyword>
<evidence type="ECO:0000256" key="6">
    <source>
        <dbReference type="ARBA" id="ARBA00038076"/>
    </source>
</evidence>
<evidence type="ECO:0000256" key="5">
    <source>
        <dbReference type="ARBA" id="ARBA00023136"/>
    </source>
</evidence>
<feature type="region of interest" description="Disordered" evidence="7">
    <location>
        <begin position="480"/>
        <end position="519"/>
    </location>
</feature>
<keyword evidence="3 8" id="KW-0812">Transmembrane</keyword>
<dbReference type="RefSeq" id="WP_248340918.1">
    <property type="nucleotide sequence ID" value="NZ_AP025592.1"/>
</dbReference>
<evidence type="ECO:0000313" key="11">
    <source>
        <dbReference type="Proteomes" id="UP001162734"/>
    </source>
</evidence>
<comment type="subcellular location">
    <subcellularLocation>
        <location evidence="1">Cell membrane</location>
        <topology evidence="1">Multi-pass membrane protein</topology>
    </subcellularLocation>
</comment>
<dbReference type="PANTHER" id="PTHR30572:SF4">
    <property type="entry name" value="ABC TRANSPORTER PERMEASE YTRF"/>
    <property type="match status" value="1"/>
</dbReference>
<comment type="similarity">
    <text evidence="6">Belongs to the ABC-4 integral membrane protein family.</text>
</comment>
<name>A0ABM7XBH4_9BACT</name>
<dbReference type="Pfam" id="PF02687">
    <property type="entry name" value="FtsX"/>
    <property type="match status" value="1"/>
</dbReference>
<sequence>MSGRMAALRILLQIAFRDLFASRAKTLIVGGIILFGAVLVVVGSSLVDTVDAGMRASIQGSLAGHVQVYDARSKDPLALYGSMMGDPELTPFEDFARVKSAISAVPGVKQVVPMGLGTAMVSPGNLFDQAVAKLRADVRARLAGQGGPELEARTEAHAAHLRRMATLLRDDLRQATEIIEIGGKEAAERARNAEDLARATSPEFWDEELPRDPLAALEFLENRIAPLALEGTLIYIRYVGTDLEQFRRAFDRLEIVEGSLPPPGQRGLLIGKLYAEDYLKLRAARRLDQLQEAITLHHRKIAGDEELTRWVKEAGGQTREILMQLDPMQAAEAARRLRTALGSGEQDLGKLLGQLLAVDDRNFAERYRIFYGELAPMLQLYPFKVGDAVTVQGAARSGYTKSVNLKVWGLVQFKGLEKSGFAGVMSVMDIDSFRELFGWLTPEARAEIRGLKAAAGVKDLSREEAEASLFGSAPAAPPVVTGPVAAAPPGPAAPEQPHPLSREAGEGQGGGAATSPSDPDQGVALNAAVILDDPRHIPQAMRDIVAAGDRAGLHLKAVTWQEAAGMVGQFVTLARLVLYVAVLIIFAVALVIINNAMVMATLQRVTEIGTLRAIGAQRRFVWAMVLVESVSVGVAFGLVGSAIGAGVVWLIRAAGGIPATSDRMYFFFSGPSLLPRLGAGSLAVSLTIVLLVSVVSGLYPALIATRVTPLEAMQSGED</sequence>
<dbReference type="PANTHER" id="PTHR30572">
    <property type="entry name" value="MEMBRANE COMPONENT OF TRANSPORTER-RELATED"/>
    <property type="match status" value="1"/>
</dbReference>
<protein>
    <recommendedName>
        <fullName evidence="9">ABC3 transporter permease C-terminal domain-containing protein</fullName>
    </recommendedName>
</protein>
<evidence type="ECO:0000256" key="4">
    <source>
        <dbReference type="ARBA" id="ARBA00022989"/>
    </source>
</evidence>
<evidence type="ECO:0000313" key="10">
    <source>
        <dbReference type="EMBL" id="BDG09188.1"/>
    </source>
</evidence>
<evidence type="ECO:0000256" key="2">
    <source>
        <dbReference type="ARBA" id="ARBA00022475"/>
    </source>
</evidence>
<gene>
    <name evidence="10" type="ORF">AMPC_23010</name>
</gene>
<feature type="transmembrane region" description="Helical" evidence="8">
    <location>
        <begin position="682"/>
        <end position="704"/>
    </location>
</feature>
<feature type="transmembrane region" description="Helical" evidence="8">
    <location>
        <begin position="27"/>
        <end position="47"/>
    </location>
</feature>
<dbReference type="EMBL" id="AP025592">
    <property type="protein sequence ID" value="BDG09188.1"/>
    <property type="molecule type" value="Genomic_DNA"/>
</dbReference>
<organism evidence="10 11">
    <name type="scientific">Anaeromyxobacter paludicola</name>
    <dbReference type="NCBI Taxonomy" id="2918171"/>
    <lineage>
        <taxon>Bacteria</taxon>
        <taxon>Pseudomonadati</taxon>
        <taxon>Myxococcota</taxon>
        <taxon>Myxococcia</taxon>
        <taxon>Myxococcales</taxon>
        <taxon>Cystobacterineae</taxon>
        <taxon>Anaeromyxobacteraceae</taxon>
        <taxon>Anaeromyxobacter</taxon>
    </lineage>
</organism>
<accession>A0ABM7XBH4</accession>
<reference evidence="11" key="1">
    <citation type="journal article" date="2022" name="Int. J. Syst. Evol. Microbiol.">
        <title>Anaeromyxobacter oryzae sp. nov., Anaeromyxobacter diazotrophicus sp. nov. and Anaeromyxobacter paludicola sp. nov., isolated from paddy soils.</title>
        <authorList>
            <person name="Itoh H."/>
            <person name="Xu Z."/>
            <person name="Mise K."/>
            <person name="Masuda Y."/>
            <person name="Ushijima N."/>
            <person name="Hayakawa C."/>
            <person name="Shiratori Y."/>
            <person name="Senoo K."/>
        </authorList>
    </citation>
    <scope>NUCLEOTIDE SEQUENCE [LARGE SCALE GENOMIC DNA]</scope>
    <source>
        <strain evidence="11">Red630</strain>
    </source>
</reference>
<evidence type="ECO:0000259" key="9">
    <source>
        <dbReference type="Pfam" id="PF02687"/>
    </source>
</evidence>
<keyword evidence="2" id="KW-1003">Cell membrane</keyword>
<feature type="transmembrane region" description="Helical" evidence="8">
    <location>
        <begin position="620"/>
        <end position="651"/>
    </location>
</feature>
<proteinExistence type="inferred from homology"/>
<evidence type="ECO:0000256" key="3">
    <source>
        <dbReference type="ARBA" id="ARBA00022692"/>
    </source>
</evidence>
<evidence type="ECO:0000256" key="7">
    <source>
        <dbReference type="SAM" id="MobiDB-lite"/>
    </source>
</evidence>
<evidence type="ECO:0000256" key="1">
    <source>
        <dbReference type="ARBA" id="ARBA00004651"/>
    </source>
</evidence>
<dbReference type="InterPro" id="IPR003838">
    <property type="entry name" value="ABC3_permease_C"/>
</dbReference>
<evidence type="ECO:0000256" key="8">
    <source>
        <dbReference type="SAM" id="Phobius"/>
    </source>
</evidence>
<keyword evidence="11" id="KW-1185">Reference proteome</keyword>
<dbReference type="Proteomes" id="UP001162734">
    <property type="component" value="Chromosome"/>
</dbReference>
<feature type="compositionally biased region" description="Pro residues" evidence="7">
    <location>
        <begin position="486"/>
        <end position="497"/>
    </location>
</feature>
<feature type="domain" description="ABC3 transporter permease C-terminal" evidence="9">
    <location>
        <begin position="580"/>
        <end position="709"/>
    </location>
</feature>
<dbReference type="InterPro" id="IPR050250">
    <property type="entry name" value="Macrolide_Exporter_MacB"/>
</dbReference>